<dbReference type="CDD" id="cd02242">
    <property type="entry name" value="cupin_11S_legumin_N"/>
    <property type="match status" value="1"/>
</dbReference>
<reference evidence="9 10" key="1">
    <citation type="journal article" date="2022" name="Nat. Plants">
        <title>Genomes of leafy and leafless Platanthera orchids illuminate the evolution of mycoheterotrophy.</title>
        <authorList>
            <person name="Li M.H."/>
            <person name="Liu K.W."/>
            <person name="Li Z."/>
            <person name="Lu H.C."/>
            <person name="Ye Q.L."/>
            <person name="Zhang D."/>
            <person name="Wang J.Y."/>
            <person name="Li Y.F."/>
            <person name="Zhong Z.M."/>
            <person name="Liu X."/>
            <person name="Yu X."/>
            <person name="Liu D.K."/>
            <person name="Tu X.D."/>
            <person name="Liu B."/>
            <person name="Hao Y."/>
            <person name="Liao X.Y."/>
            <person name="Jiang Y.T."/>
            <person name="Sun W.H."/>
            <person name="Chen J."/>
            <person name="Chen Y.Q."/>
            <person name="Ai Y."/>
            <person name="Zhai J.W."/>
            <person name="Wu S.S."/>
            <person name="Zhou Z."/>
            <person name="Hsiao Y.Y."/>
            <person name="Wu W.L."/>
            <person name="Chen Y.Y."/>
            <person name="Lin Y.F."/>
            <person name="Hsu J.L."/>
            <person name="Li C.Y."/>
            <person name="Wang Z.W."/>
            <person name="Zhao X."/>
            <person name="Zhong W.Y."/>
            <person name="Ma X.K."/>
            <person name="Ma L."/>
            <person name="Huang J."/>
            <person name="Chen G.Z."/>
            <person name="Huang M.Z."/>
            <person name="Huang L."/>
            <person name="Peng D.H."/>
            <person name="Luo Y.B."/>
            <person name="Zou S.Q."/>
            <person name="Chen S.P."/>
            <person name="Lan S."/>
            <person name="Tsai W.C."/>
            <person name="Van de Peer Y."/>
            <person name="Liu Z.J."/>
        </authorList>
    </citation>
    <scope>NUCLEOTIDE SEQUENCE [LARGE SCALE GENOMIC DNA]</scope>
    <source>
        <strain evidence="9">Lor287</strain>
    </source>
</reference>
<dbReference type="InterPro" id="IPR050253">
    <property type="entry name" value="Seed_Storage-Functional"/>
</dbReference>
<keyword evidence="10" id="KW-1185">Reference proteome</keyword>
<dbReference type="InterPro" id="IPR006045">
    <property type="entry name" value="Cupin_1"/>
</dbReference>
<evidence type="ECO:0000256" key="7">
    <source>
        <dbReference type="SAM" id="MobiDB-lite"/>
    </source>
</evidence>
<feature type="compositionally biased region" description="Basic and acidic residues" evidence="7">
    <location>
        <begin position="232"/>
        <end position="241"/>
    </location>
</feature>
<dbReference type="CDD" id="cd02243">
    <property type="entry name" value="cupin_11S_legumin_C"/>
    <property type="match status" value="1"/>
</dbReference>
<feature type="region of interest" description="Disordered" evidence="7">
    <location>
        <begin position="84"/>
        <end position="106"/>
    </location>
</feature>
<dbReference type="Proteomes" id="UP001418222">
    <property type="component" value="Unassembled WGS sequence"/>
</dbReference>
<dbReference type="SUPFAM" id="SSF51182">
    <property type="entry name" value="RmlC-like cupins"/>
    <property type="match status" value="1"/>
</dbReference>
<evidence type="ECO:0000256" key="1">
    <source>
        <dbReference type="ARBA" id="ARBA00007178"/>
    </source>
</evidence>
<keyword evidence="5 6" id="KW-1015">Disulfide bond</keyword>
<dbReference type="PRINTS" id="PR00439">
    <property type="entry name" value="11SGLOBULIN"/>
</dbReference>
<comment type="similarity">
    <text evidence="1 6">Belongs to the 11S seed storage protein (globulins) family.</text>
</comment>
<evidence type="ECO:0000313" key="9">
    <source>
        <dbReference type="EMBL" id="KAK8956711.1"/>
    </source>
</evidence>
<evidence type="ECO:0000256" key="2">
    <source>
        <dbReference type="ARBA" id="ARBA00011818"/>
    </source>
</evidence>
<evidence type="ECO:0000256" key="5">
    <source>
        <dbReference type="ARBA" id="ARBA00023157"/>
    </source>
</evidence>
<dbReference type="InterPro" id="IPR022379">
    <property type="entry name" value="11S_seedstore_CS"/>
</dbReference>
<comment type="subunit">
    <text evidence="2 6">Hexamer; each subunit is composed of an acidic and a basic chain derived from a single precursor and linked by a disulfide bond.</text>
</comment>
<feature type="region of interest" description="Disordered" evidence="7">
    <location>
        <begin position="222"/>
        <end position="250"/>
    </location>
</feature>
<dbReference type="InterPro" id="IPR011051">
    <property type="entry name" value="RmlC_Cupin_sf"/>
</dbReference>
<dbReference type="PROSITE" id="PS00305">
    <property type="entry name" value="11S_SEED_STORAGE"/>
    <property type="match status" value="1"/>
</dbReference>
<evidence type="ECO:0000256" key="4">
    <source>
        <dbReference type="ARBA" id="ARBA00023129"/>
    </source>
</evidence>
<proteinExistence type="inferred from homology"/>
<organism evidence="9 10">
    <name type="scientific">Platanthera zijinensis</name>
    <dbReference type="NCBI Taxonomy" id="2320716"/>
    <lineage>
        <taxon>Eukaryota</taxon>
        <taxon>Viridiplantae</taxon>
        <taxon>Streptophyta</taxon>
        <taxon>Embryophyta</taxon>
        <taxon>Tracheophyta</taxon>
        <taxon>Spermatophyta</taxon>
        <taxon>Magnoliopsida</taxon>
        <taxon>Liliopsida</taxon>
        <taxon>Asparagales</taxon>
        <taxon>Orchidaceae</taxon>
        <taxon>Orchidoideae</taxon>
        <taxon>Orchideae</taxon>
        <taxon>Orchidinae</taxon>
        <taxon>Platanthera</taxon>
    </lineage>
</organism>
<dbReference type="InterPro" id="IPR006044">
    <property type="entry name" value="11S_seedstore_pln"/>
</dbReference>
<dbReference type="Gene3D" id="2.60.120.10">
    <property type="entry name" value="Jelly Rolls"/>
    <property type="match status" value="2"/>
</dbReference>
<dbReference type="Pfam" id="PF00190">
    <property type="entry name" value="Cupin_1"/>
    <property type="match status" value="2"/>
</dbReference>
<feature type="domain" description="Cupin type-1" evidence="8">
    <location>
        <begin position="17"/>
        <end position="199"/>
    </location>
</feature>
<feature type="domain" description="Cupin type-1" evidence="8">
    <location>
        <begin position="263"/>
        <end position="412"/>
    </location>
</feature>
<dbReference type="GO" id="GO:0045735">
    <property type="term" value="F:nutrient reservoir activity"/>
    <property type="evidence" value="ECO:0007669"/>
    <property type="project" value="UniProtKB-KW"/>
</dbReference>
<protein>
    <submittedName>
        <fullName evidence="9">Glutelin type-A 3</fullName>
    </submittedName>
</protein>
<evidence type="ECO:0000313" key="10">
    <source>
        <dbReference type="Proteomes" id="UP001418222"/>
    </source>
</evidence>
<evidence type="ECO:0000259" key="8">
    <source>
        <dbReference type="SMART" id="SM00835"/>
    </source>
</evidence>
<dbReference type="PANTHER" id="PTHR31189:SF80">
    <property type="entry name" value="OS02G0456100 PROTEIN"/>
    <property type="match status" value="1"/>
</dbReference>
<name>A0AAP0C270_9ASPA</name>
<dbReference type="InterPro" id="IPR014710">
    <property type="entry name" value="RmlC-like_jellyroll"/>
</dbReference>
<comment type="function">
    <text evidence="6">Seed storage protein.</text>
</comment>
<dbReference type="EMBL" id="JBBWWQ010000001">
    <property type="protein sequence ID" value="KAK8956711.1"/>
    <property type="molecule type" value="Genomic_DNA"/>
</dbReference>
<sequence length="450" mass="50670">MAQPRYPRQSRCRLERLNTLRPTRRVQSEAGETEFFQDKTDQLRCAGVSVYRRRIKHRSGIAGYLIPGCPETFQYFQKGAGSEKEKSEYEFRQGHGQGHGKQSFRDKHQKIRAFRQGDILVIPAGVAFWAYNNGKAPLETITVADTSSRFNQLDNDHRQFQLAGSQRGVGESKNSSNILRAFKTESLAESLGASRGLAEKIQKEDSRGEIVTVKEGLDLAWPFAGKGEEDEPERKREEEQGGSRGGKQSNGVEEIFCSSRLIENIDNPRQADVYNPLAGRITEINSLKLHSLRYIKLSAVRGVLRKKTIVAPHWNLNSHSLVYVTSGSAFVEVADDEGKLVFGEKLQQGQLLFIPQNYVVLKRAGEDGFEFISFKTNDNPLFSQFNGKSSILKGLPKDVVATSYRISWEEAKQLKYARADQLALFQESSQEQQHRSLNIGAAAIRELLNQ</sequence>
<keyword evidence="4 6" id="KW-0708">Seed storage protein</keyword>
<dbReference type="PANTHER" id="PTHR31189">
    <property type="entry name" value="OS03G0336100 PROTEIN-RELATED"/>
    <property type="match status" value="1"/>
</dbReference>
<dbReference type="SMART" id="SM00835">
    <property type="entry name" value="Cupin_1"/>
    <property type="match status" value="2"/>
</dbReference>
<dbReference type="AlphaFoldDB" id="A0AAP0C270"/>
<accession>A0AAP0C270</accession>
<evidence type="ECO:0000256" key="3">
    <source>
        <dbReference type="ARBA" id="ARBA00022761"/>
    </source>
</evidence>
<keyword evidence="3 6" id="KW-0758">Storage protein</keyword>
<evidence type="ECO:0000256" key="6">
    <source>
        <dbReference type="RuleBase" id="RU003681"/>
    </source>
</evidence>
<feature type="compositionally biased region" description="Basic and acidic residues" evidence="7">
    <location>
        <begin position="84"/>
        <end position="93"/>
    </location>
</feature>
<comment type="caution">
    <text evidence="9">The sequence shown here is derived from an EMBL/GenBank/DDBJ whole genome shotgun (WGS) entry which is preliminary data.</text>
</comment>
<gene>
    <name evidence="9" type="primary">GLUA3</name>
    <name evidence="9" type="ORF">KSP39_PZI000594</name>
</gene>
<dbReference type="FunFam" id="2.60.120.10:FF:000073">
    <property type="entry name" value="Glycinin G1"/>
    <property type="match status" value="1"/>
</dbReference>